<evidence type="ECO:0000256" key="4">
    <source>
        <dbReference type="ARBA" id="ARBA00022692"/>
    </source>
</evidence>
<keyword evidence="3" id="KW-1003">Cell membrane</keyword>
<keyword evidence="4 7" id="KW-0812">Transmembrane</keyword>
<dbReference type="EMBL" id="JADIMI010000085">
    <property type="protein sequence ID" value="MBO8453024.1"/>
    <property type="molecule type" value="Genomic_DNA"/>
</dbReference>
<comment type="similarity">
    <text evidence="2">Belongs to the peptide transporter carbon starvation (CstA) (TC 2.A.114) family.</text>
</comment>
<accession>A0A9D9F0X9</accession>
<dbReference type="PANTHER" id="PTHR30252">
    <property type="entry name" value="INNER MEMBRANE PEPTIDE TRANSPORTER"/>
    <property type="match status" value="1"/>
</dbReference>
<feature type="transmembrane region" description="Helical" evidence="7">
    <location>
        <begin position="376"/>
        <end position="395"/>
    </location>
</feature>
<organism evidence="9 10">
    <name type="scientific">Candidatus Cryptobacteroides intestinavium</name>
    <dbReference type="NCBI Taxonomy" id="2840766"/>
    <lineage>
        <taxon>Bacteria</taxon>
        <taxon>Pseudomonadati</taxon>
        <taxon>Bacteroidota</taxon>
        <taxon>Bacteroidia</taxon>
        <taxon>Bacteroidales</taxon>
        <taxon>Candidatus Cryptobacteroides</taxon>
    </lineage>
</organism>
<feature type="transmembrane region" description="Helical" evidence="7">
    <location>
        <begin position="125"/>
        <end position="147"/>
    </location>
</feature>
<proteinExistence type="inferred from homology"/>
<feature type="transmembrane region" description="Helical" evidence="7">
    <location>
        <begin position="184"/>
        <end position="205"/>
    </location>
</feature>
<feature type="domain" description="CstA N-terminal" evidence="8">
    <location>
        <begin position="326"/>
        <end position="443"/>
    </location>
</feature>
<reference evidence="9" key="1">
    <citation type="submission" date="2020-10" db="EMBL/GenBank/DDBJ databases">
        <authorList>
            <person name="Gilroy R."/>
        </authorList>
    </citation>
    <scope>NUCLEOTIDE SEQUENCE</scope>
    <source>
        <strain evidence="9">B1-20833</strain>
    </source>
</reference>
<feature type="transmembrane region" description="Helical" evidence="7">
    <location>
        <begin position="334"/>
        <end position="355"/>
    </location>
</feature>
<keyword evidence="5 7" id="KW-1133">Transmembrane helix</keyword>
<sequence length="490" mass="53199">MITFLVCIAALVAGFFIYGRFVDRFFGSDPSRKTPAETMADGVDYIKLPTWKVFIIQFLNIAGLGPIFGAILGAAYGPMAYLWIVAGCIFMGAVHDYFSGMLSLRNGGVNMPDLVGMYLGPKVKNVLVILVCFLMLAVGVSFVTGPADLMQSLTGWDKTWWLYIIFFYYILATLLPIDKIIGSVYPLFGAALLFMAVGVFGAMIVGDIKGTVEMQEMTLSTFRNFHSDPQNNVLVPMLFVVISCGAISGFHATQSPLMSRCLKNEKYVRPVFYGAMIAEGIVAMIWAAAAIAYFGGPEGLNQAATEGIMINGTLTKVTPAIAVDMICRSWLGQFGAVIAIIGVVVCPITSGDTAFRSLRLTVADLARYDQKSILRRLVISVPAFAVAYFCCMVDFSTLWQYVGICNQLLAAFVLWMATAYLISVKKPHWMTSLPATFITFICVSYFFIAPYKAGGLHLAPVAGYCAGAAVALGLLIYFIARGRKTAAELG</sequence>
<gene>
    <name evidence="9" type="ORF">IAC06_09125</name>
</gene>
<feature type="transmembrane region" description="Helical" evidence="7">
    <location>
        <begin position="233"/>
        <end position="250"/>
    </location>
</feature>
<feature type="transmembrane region" description="Helical" evidence="7">
    <location>
        <begin position="159"/>
        <end position="177"/>
    </location>
</feature>
<feature type="transmembrane region" description="Helical" evidence="7">
    <location>
        <begin position="401"/>
        <end position="422"/>
    </location>
</feature>
<evidence type="ECO:0000256" key="7">
    <source>
        <dbReference type="SAM" id="Phobius"/>
    </source>
</evidence>
<feature type="transmembrane region" description="Helical" evidence="7">
    <location>
        <begin position="80"/>
        <end position="104"/>
    </location>
</feature>
<name>A0A9D9F0X9_9BACT</name>
<dbReference type="AlphaFoldDB" id="A0A9D9F0X9"/>
<evidence type="ECO:0000313" key="10">
    <source>
        <dbReference type="Proteomes" id="UP000823661"/>
    </source>
</evidence>
<feature type="transmembrane region" description="Helical" evidence="7">
    <location>
        <begin position="461"/>
        <end position="480"/>
    </location>
</feature>
<dbReference type="Pfam" id="PF02554">
    <property type="entry name" value="CstA"/>
    <property type="match status" value="2"/>
</dbReference>
<evidence type="ECO:0000256" key="6">
    <source>
        <dbReference type="ARBA" id="ARBA00023136"/>
    </source>
</evidence>
<dbReference type="PANTHER" id="PTHR30252:SF4">
    <property type="entry name" value="CARBON STARVATION"/>
    <property type="match status" value="1"/>
</dbReference>
<dbReference type="InterPro" id="IPR051605">
    <property type="entry name" value="CstA"/>
</dbReference>
<dbReference type="GO" id="GO:0005886">
    <property type="term" value="C:plasma membrane"/>
    <property type="evidence" value="ECO:0007669"/>
    <property type="project" value="UniProtKB-SubCell"/>
</dbReference>
<comment type="caution">
    <text evidence="9">The sequence shown here is derived from an EMBL/GenBank/DDBJ whole genome shotgun (WGS) entry which is preliminary data.</text>
</comment>
<reference evidence="9" key="2">
    <citation type="journal article" date="2021" name="PeerJ">
        <title>Extensive microbial diversity within the chicken gut microbiome revealed by metagenomics and culture.</title>
        <authorList>
            <person name="Gilroy R."/>
            <person name="Ravi A."/>
            <person name="Getino M."/>
            <person name="Pursley I."/>
            <person name="Horton D.L."/>
            <person name="Alikhan N.F."/>
            <person name="Baker D."/>
            <person name="Gharbi K."/>
            <person name="Hall N."/>
            <person name="Watson M."/>
            <person name="Adriaenssens E.M."/>
            <person name="Foster-Nyarko E."/>
            <person name="Jarju S."/>
            <person name="Secka A."/>
            <person name="Antonio M."/>
            <person name="Oren A."/>
            <person name="Chaudhuri R.R."/>
            <person name="La Ragione R."/>
            <person name="Hildebrand F."/>
            <person name="Pallen M.J."/>
        </authorList>
    </citation>
    <scope>NUCLEOTIDE SEQUENCE</scope>
    <source>
        <strain evidence="9">B1-20833</strain>
    </source>
</reference>
<comment type="subcellular location">
    <subcellularLocation>
        <location evidence="1">Cell membrane</location>
        <topology evidence="1">Multi-pass membrane protein</topology>
    </subcellularLocation>
</comment>
<evidence type="ECO:0000259" key="8">
    <source>
        <dbReference type="Pfam" id="PF02554"/>
    </source>
</evidence>
<feature type="transmembrane region" description="Helical" evidence="7">
    <location>
        <begin position="271"/>
        <end position="294"/>
    </location>
</feature>
<evidence type="ECO:0000256" key="2">
    <source>
        <dbReference type="ARBA" id="ARBA00007755"/>
    </source>
</evidence>
<protein>
    <submittedName>
        <fullName evidence="9">Carbon starvation protein A</fullName>
    </submittedName>
</protein>
<evidence type="ECO:0000256" key="1">
    <source>
        <dbReference type="ARBA" id="ARBA00004651"/>
    </source>
</evidence>
<dbReference type="InterPro" id="IPR003706">
    <property type="entry name" value="CstA_N"/>
</dbReference>
<dbReference type="GO" id="GO:0009267">
    <property type="term" value="P:cellular response to starvation"/>
    <property type="evidence" value="ECO:0007669"/>
    <property type="project" value="InterPro"/>
</dbReference>
<evidence type="ECO:0000256" key="3">
    <source>
        <dbReference type="ARBA" id="ARBA00022475"/>
    </source>
</evidence>
<evidence type="ECO:0000313" key="9">
    <source>
        <dbReference type="EMBL" id="MBO8453024.1"/>
    </source>
</evidence>
<dbReference type="Proteomes" id="UP000823661">
    <property type="component" value="Unassembled WGS sequence"/>
</dbReference>
<evidence type="ECO:0000256" key="5">
    <source>
        <dbReference type="ARBA" id="ARBA00022989"/>
    </source>
</evidence>
<feature type="domain" description="CstA N-terminal" evidence="8">
    <location>
        <begin position="4"/>
        <end position="138"/>
    </location>
</feature>
<feature type="transmembrane region" description="Helical" evidence="7">
    <location>
        <begin position="429"/>
        <end position="449"/>
    </location>
</feature>
<keyword evidence="6 7" id="KW-0472">Membrane</keyword>